<dbReference type="Gene3D" id="3.40.50.1220">
    <property type="entry name" value="TPP-binding domain"/>
    <property type="match status" value="1"/>
</dbReference>
<dbReference type="SUPFAM" id="SSF52467">
    <property type="entry name" value="DHS-like NAD/FAD-binding domain"/>
    <property type="match status" value="1"/>
</dbReference>
<feature type="domain" description="Deacetylase sirtuin-type" evidence="5">
    <location>
        <begin position="1"/>
        <end position="230"/>
    </location>
</feature>
<evidence type="ECO:0000259" key="5">
    <source>
        <dbReference type="PROSITE" id="PS50305"/>
    </source>
</evidence>
<evidence type="ECO:0000256" key="2">
    <source>
        <dbReference type="ARBA" id="ARBA00023027"/>
    </source>
</evidence>
<protein>
    <recommendedName>
        <fullName evidence="3">NAD-dependent protein deacylase</fullName>
        <ecNumber evidence="3">2.3.1.286</ecNumber>
    </recommendedName>
    <alternativeName>
        <fullName evidence="3">Regulatory protein SIR2 homolog</fullName>
    </alternativeName>
</protein>
<feature type="binding site" evidence="3">
    <location>
        <position position="216"/>
    </location>
    <ligand>
        <name>NAD(+)</name>
        <dbReference type="ChEBI" id="CHEBI:57540"/>
    </ligand>
</feature>
<comment type="catalytic activity">
    <reaction evidence="3">
        <text>N(6)-acetyl-L-lysyl-[protein] + NAD(+) + H2O = 2''-O-acetyl-ADP-D-ribose + nicotinamide + L-lysyl-[protein]</text>
        <dbReference type="Rhea" id="RHEA:43636"/>
        <dbReference type="Rhea" id="RHEA-COMP:9752"/>
        <dbReference type="Rhea" id="RHEA-COMP:10731"/>
        <dbReference type="ChEBI" id="CHEBI:15377"/>
        <dbReference type="ChEBI" id="CHEBI:17154"/>
        <dbReference type="ChEBI" id="CHEBI:29969"/>
        <dbReference type="ChEBI" id="CHEBI:57540"/>
        <dbReference type="ChEBI" id="CHEBI:61930"/>
        <dbReference type="ChEBI" id="CHEBI:83767"/>
        <dbReference type="EC" id="2.3.1.286"/>
    </reaction>
</comment>
<dbReference type="RefSeq" id="WP_379834844.1">
    <property type="nucleotide sequence ID" value="NZ_JBHRYQ010000001.1"/>
</dbReference>
<feature type="binding site" evidence="3">
    <location>
        <begin position="171"/>
        <end position="173"/>
    </location>
    <ligand>
        <name>NAD(+)</name>
        <dbReference type="ChEBI" id="CHEBI:57540"/>
    </ligand>
</feature>
<dbReference type="PANTHER" id="PTHR11085">
    <property type="entry name" value="NAD-DEPENDENT PROTEIN DEACYLASE SIRTUIN-5, MITOCHONDRIAL-RELATED"/>
    <property type="match status" value="1"/>
</dbReference>
<keyword evidence="7" id="KW-1185">Reference proteome</keyword>
<dbReference type="Pfam" id="PF02146">
    <property type="entry name" value="SIR2"/>
    <property type="match status" value="1"/>
</dbReference>
<name>A0ABV7YTA7_9BACT</name>
<evidence type="ECO:0000256" key="4">
    <source>
        <dbReference type="PROSITE-ProRule" id="PRU00236"/>
    </source>
</evidence>
<proteinExistence type="inferred from homology"/>
<dbReference type="PROSITE" id="PS50305">
    <property type="entry name" value="SIRTUIN"/>
    <property type="match status" value="1"/>
</dbReference>
<dbReference type="InterPro" id="IPR026591">
    <property type="entry name" value="Sirtuin_cat_small_dom_sf"/>
</dbReference>
<comment type="subcellular location">
    <subcellularLocation>
        <location evidence="3">Cytoplasm</location>
    </subcellularLocation>
</comment>
<comment type="caution">
    <text evidence="6">The sequence shown here is derived from an EMBL/GenBank/DDBJ whole genome shotgun (WGS) entry which is preliminary data.</text>
</comment>
<feature type="binding site" evidence="3">
    <location>
        <begin position="87"/>
        <end position="90"/>
    </location>
    <ligand>
        <name>NAD(+)</name>
        <dbReference type="ChEBI" id="CHEBI:57540"/>
    </ligand>
</feature>
<dbReference type="Proteomes" id="UP001595616">
    <property type="component" value="Unassembled WGS sequence"/>
</dbReference>
<accession>A0ABV7YTA7</accession>
<keyword evidence="2 3" id="KW-0520">NAD</keyword>
<comment type="similarity">
    <text evidence="3">Belongs to the sirtuin family. Class III subfamily.</text>
</comment>
<sequence>MKKKIVILTGAGISAESGLKTFRDMGGLWENFAIEDVASPEGWRRNPELVLDFYNQRRKQAFAALPNAGHLALAKLEEFFEVKIITQNVDGLHEKAGSSFVIHLHGELSKVRSVHNEALVKDIGSAFIELGDLAEDGAQLRPHIVWFGEQVPMIEVAAEICQEADIFMVIGTSLQVYPAAGLLSYVPSGVPVYVIDPSTPSYSFNSTDVRFVQKTAVEGVPVVVEELINTHKK</sequence>
<feature type="active site" description="Proton acceptor" evidence="3">
    <location>
        <position position="105"/>
    </location>
</feature>
<gene>
    <name evidence="3" type="primary">cobB</name>
    <name evidence="6" type="ORF">ACFOOI_02905</name>
</gene>
<feature type="binding site" evidence="3">
    <location>
        <begin position="10"/>
        <end position="29"/>
    </location>
    <ligand>
        <name>NAD(+)</name>
        <dbReference type="ChEBI" id="CHEBI:57540"/>
    </ligand>
</feature>
<dbReference type="InterPro" id="IPR050134">
    <property type="entry name" value="NAD-dep_sirtuin_deacylases"/>
</dbReference>
<feature type="binding site" evidence="3">
    <location>
        <position position="54"/>
    </location>
    <ligand>
        <name>substrate</name>
    </ligand>
</feature>
<dbReference type="PANTHER" id="PTHR11085:SF4">
    <property type="entry name" value="NAD-DEPENDENT PROTEIN DEACYLASE"/>
    <property type="match status" value="1"/>
</dbReference>
<dbReference type="InterPro" id="IPR029035">
    <property type="entry name" value="DHS-like_NAD/FAD-binding_dom"/>
</dbReference>
<comment type="caution">
    <text evidence="3 4">Lacks conserved residue(s) required for the propagation of feature annotation.</text>
</comment>
<dbReference type="CDD" id="cd01412">
    <property type="entry name" value="SIRT5_Af1_CobB"/>
    <property type="match status" value="1"/>
</dbReference>
<keyword evidence="1" id="KW-0808">Transferase</keyword>
<keyword evidence="3" id="KW-0963">Cytoplasm</keyword>
<dbReference type="Gene3D" id="3.30.1600.10">
    <property type="entry name" value="SIR2/SIRT2 'Small Domain"/>
    <property type="match status" value="1"/>
</dbReference>
<organism evidence="6 7">
    <name type="scientific">Lacihabitans lacunae</name>
    <dbReference type="NCBI Taxonomy" id="1028214"/>
    <lineage>
        <taxon>Bacteria</taxon>
        <taxon>Pseudomonadati</taxon>
        <taxon>Bacteroidota</taxon>
        <taxon>Cytophagia</taxon>
        <taxon>Cytophagales</taxon>
        <taxon>Leadbetterellaceae</taxon>
        <taxon>Lacihabitans</taxon>
    </lineage>
</organism>
<comment type="function">
    <text evidence="3">NAD-dependent lysine deacetylase and desuccinylase that specifically removes acetyl and succinyl groups on target proteins. Modulates the activities of several proteins which are inactive in their acylated form.</text>
</comment>
<comment type="domain">
    <text evidence="3">2 residues (Tyr-54 and Arg-57) present in a large hydrophobic pocket are probably involved in substrate specificity. They are important for desuccinylation activity, but dispensable for deacetylation activity.</text>
</comment>
<evidence type="ECO:0000256" key="3">
    <source>
        <dbReference type="HAMAP-Rule" id="MF_01121"/>
    </source>
</evidence>
<feature type="binding site" evidence="3">
    <location>
        <position position="57"/>
    </location>
    <ligand>
        <name>substrate</name>
    </ligand>
</feature>
<dbReference type="HAMAP" id="MF_01121">
    <property type="entry name" value="Sirtuin_ClassIII"/>
    <property type="match status" value="1"/>
</dbReference>
<dbReference type="InterPro" id="IPR027546">
    <property type="entry name" value="Sirtuin_class_III"/>
</dbReference>
<comment type="catalytic activity">
    <reaction evidence="3">
        <text>N(6)-succinyl-L-lysyl-[protein] + NAD(+) + H2O = 2''-O-succinyl-ADP-D-ribose + nicotinamide + L-lysyl-[protein]</text>
        <dbReference type="Rhea" id="RHEA:47668"/>
        <dbReference type="Rhea" id="RHEA-COMP:9752"/>
        <dbReference type="Rhea" id="RHEA-COMP:11877"/>
        <dbReference type="ChEBI" id="CHEBI:15377"/>
        <dbReference type="ChEBI" id="CHEBI:17154"/>
        <dbReference type="ChEBI" id="CHEBI:29969"/>
        <dbReference type="ChEBI" id="CHEBI:57540"/>
        <dbReference type="ChEBI" id="CHEBI:87830"/>
        <dbReference type="ChEBI" id="CHEBI:87832"/>
    </reaction>
</comment>
<evidence type="ECO:0000313" key="6">
    <source>
        <dbReference type="EMBL" id="MFC3809590.1"/>
    </source>
</evidence>
<dbReference type="EC" id="2.3.1.286" evidence="3"/>
<reference evidence="7" key="1">
    <citation type="journal article" date="2019" name="Int. J. Syst. Evol. Microbiol.">
        <title>The Global Catalogue of Microorganisms (GCM) 10K type strain sequencing project: providing services to taxonomists for standard genome sequencing and annotation.</title>
        <authorList>
            <consortium name="The Broad Institute Genomics Platform"/>
            <consortium name="The Broad Institute Genome Sequencing Center for Infectious Disease"/>
            <person name="Wu L."/>
            <person name="Ma J."/>
        </authorList>
    </citation>
    <scope>NUCLEOTIDE SEQUENCE [LARGE SCALE GENOMIC DNA]</scope>
    <source>
        <strain evidence="7">CECT 7956</strain>
    </source>
</reference>
<dbReference type="InterPro" id="IPR003000">
    <property type="entry name" value="Sirtuin"/>
</dbReference>
<dbReference type="InterPro" id="IPR026590">
    <property type="entry name" value="Ssirtuin_cat_dom"/>
</dbReference>
<dbReference type="EMBL" id="JBHRYQ010000001">
    <property type="protein sequence ID" value="MFC3809590.1"/>
    <property type="molecule type" value="Genomic_DNA"/>
</dbReference>
<evidence type="ECO:0000313" key="7">
    <source>
        <dbReference type="Proteomes" id="UP001595616"/>
    </source>
</evidence>
<evidence type="ECO:0000256" key="1">
    <source>
        <dbReference type="ARBA" id="ARBA00022679"/>
    </source>
</evidence>